<gene>
    <name evidence="1" type="ORF">SKAU_G00179140</name>
</gene>
<reference evidence="1" key="1">
    <citation type="journal article" date="2023" name="Science">
        <title>Genome structures resolve the early diversification of teleost fishes.</title>
        <authorList>
            <person name="Parey E."/>
            <person name="Louis A."/>
            <person name="Montfort J."/>
            <person name="Bouchez O."/>
            <person name="Roques C."/>
            <person name="Iampietro C."/>
            <person name="Lluch J."/>
            <person name="Castinel A."/>
            <person name="Donnadieu C."/>
            <person name="Desvignes T."/>
            <person name="Floi Bucao C."/>
            <person name="Jouanno E."/>
            <person name="Wen M."/>
            <person name="Mejri S."/>
            <person name="Dirks R."/>
            <person name="Jansen H."/>
            <person name="Henkel C."/>
            <person name="Chen W.J."/>
            <person name="Zahm M."/>
            <person name="Cabau C."/>
            <person name="Klopp C."/>
            <person name="Thompson A.W."/>
            <person name="Robinson-Rechavi M."/>
            <person name="Braasch I."/>
            <person name="Lecointre G."/>
            <person name="Bobe J."/>
            <person name="Postlethwait J.H."/>
            <person name="Berthelot C."/>
            <person name="Roest Crollius H."/>
            <person name="Guiguen Y."/>
        </authorList>
    </citation>
    <scope>NUCLEOTIDE SEQUENCE</scope>
    <source>
        <strain evidence="1">WJC10195</strain>
    </source>
</reference>
<comment type="caution">
    <text evidence="1">The sequence shown here is derived from an EMBL/GenBank/DDBJ whole genome shotgun (WGS) entry which is preliminary data.</text>
</comment>
<dbReference type="EMBL" id="JAINUF010000005">
    <property type="protein sequence ID" value="KAJ8361389.1"/>
    <property type="molecule type" value="Genomic_DNA"/>
</dbReference>
<keyword evidence="2" id="KW-1185">Reference proteome</keyword>
<organism evidence="1 2">
    <name type="scientific">Synaphobranchus kaupii</name>
    <name type="common">Kaup's arrowtooth eel</name>
    <dbReference type="NCBI Taxonomy" id="118154"/>
    <lineage>
        <taxon>Eukaryota</taxon>
        <taxon>Metazoa</taxon>
        <taxon>Chordata</taxon>
        <taxon>Craniata</taxon>
        <taxon>Vertebrata</taxon>
        <taxon>Euteleostomi</taxon>
        <taxon>Actinopterygii</taxon>
        <taxon>Neopterygii</taxon>
        <taxon>Teleostei</taxon>
        <taxon>Anguilliformes</taxon>
        <taxon>Synaphobranchidae</taxon>
        <taxon>Synaphobranchus</taxon>
    </lineage>
</organism>
<protein>
    <submittedName>
        <fullName evidence="1">Uncharacterized protein</fullName>
    </submittedName>
</protein>
<dbReference type="Proteomes" id="UP001152622">
    <property type="component" value="Chromosome 5"/>
</dbReference>
<evidence type="ECO:0000313" key="1">
    <source>
        <dbReference type="EMBL" id="KAJ8361389.1"/>
    </source>
</evidence>
<dbReference type="AlphaFoldDB" id="A0A9Q1FML1"/>
<proteinExistence type="predicted"/>
<accession>A0A9Q1FML1</accession>
<sequence>MKWEGLAGWTLTNQTSLFNGREGGGGGGVQTHFASPSSTSLSLFGVFHRLTEARQSQVLLLSDARVGTNRPLRSLLCSVRILKSFLCNKAMCCVLNIYIFF</sequence>
<evidence type="ECO:0000313" key="2">
    <source>
        <dbReference type="Proteomes" id="UP001152622"/>
    </source>
</evidence>
<name>A0A9Q1FML1_SYNKA</name>